<name>A0A6C0F0V9_9ZZZZ</name>
<evidence type="ECO:0000259" key="1">
    <source>
        <dbReference type="Pfam" id="PF01909"/>
    </source>
</evidence>
<accession>A0A6C0F0V9</accession>
<dbReference type="Gene3D" id="3.30.460.10">
    <property type="entry name" value="Beta Polymerase, domain 2"/>
    <property type="match status" value="1"/>
</dbReference>
<dbReference type="InterPro" id="IPR002934">
    <property type="entry name" value="Polymerase_NTP_transf_dom"/>
</dbReference>
<evidence type="ECO:0000313" key="2">
    <source>
        <dbReference type="EMBL" id="QHT34293.1"/>
    </source>
</evidence>
<dbReference type="SUPFAM" id="SSF81301">
    <property type="entry name" value="Nucleotidyltransferase"/>
    <property type="match status" value="1"/>
</dbReference>
<protein>
    <recommendedName>
        <fullName evidence="1">Polymerase nucleotidyl transferase domain-containing protein</fullName>
    </recommendedName>
</protein>
<dbReference type="AlphaFoldDB" id="A0A6C0F0V9"/>
<dbReference type="Pfam" id="PF01909">
    <property type="entry name" value="NTP_transf_2"/>
    <property type="match status" value="1"/>
</dbReference>
<dbReference type="EMBL" id="MN738998">
    <property type="protein sequence ID" value="QHT34293.1"/>
    <property type="molecule type" value="Genomic_DNA"/>
</dbReference>
<organism evidence="2">
    <name type="scientific">viral metagenome</name>
    <dbReference type="NCBI Taxonomy" id="1070528"/>
    <lineage>
        <taxon>unclassified sequences</taxon>
        <taxon>metagenomes</taxon>
        <taxon>organismal metagenomes</taxon>
    </lineage>
</organism>
<reference evidence="2" key="1">
    <citation type="journal article" date="2020" name="Nature">
        <title>Giant virus diversity and host interactions through global metagenomics.</title>
        <authorList>
            <person name="Schulz F."/>
            <person name="Roux S."/>
            <person name="Paez-Espino D."/>
            <person name="Jungbluth S."/>
            <person name="Walsh D.A."/>
            <person name="Denef V.J."/>
            <person name="McMahon K.D."/>
            <person name="Konstantinidis K.T."/>
            <person name="Eloe-Fadrosh E.A."/>
            <person name="Kyrpides N.C."/>
            <person name="Woyke T."/>
        </authorList>
    </citation>
    <scope>NUCLEOTIDE SEQUENCE</scope>
    <source>
        <strain evidence="2">GVMAG-M-3300009163-63</strain>
    </source>
</reference>
<dbReference type="InterPro" id="IPR043519">
    <property type="entry name" value="NT_sf"/>
</dbReference>
<feature type="domain" description="Polymerase nucleotidyl transferase" evidence="1">
    <location>
        <begin position="25"/>
        <end position="94"/>
    </location>
</feature>
<sequence>MSIEYNPNASDNDDEINNKIPPVVKLFLKRVEQNVPNVSIRLFGSVTNFTHFEDNSDIDCCIIYPDEYTRIKLCAFIEEESIEFNKTRIKFREMKFSQTGYNDEFIGLYHVCFDDKYKIDISLVNGKRGIGPLQHYQHDVGIGYRLLIFIIKWLYYEMSIISKELFIYLKKLIFNIRDSEMTIVHSKHRHILGEPSGSI</sequence>
<proteinExistence type="predicted"/>
<dbReference type="GO" id="GO:0016779">
    <property type="term" value="F:nucleotidyltransferase activity"/>
    <property type="evidence" value="ECO:0007669"/>
    <property type="project" value="InterPro"/>
</dbReference>